<proteinExistence type="predicted"/>
<organism evidence="1 2">
    <name type="scientific">Bodo saltans</name>
    <name type="common">Flagellated protozoan</name>
    <dbReference type="NCBI Taxonomy" id="75058"/>
    <lineage>
        <taxon>Eukaryota</taxon>
        <taxon>Discoba</taxon>
        <taxon>Euglenozoa</taxon>
        <taxon>Kinetoplastea</taxon>
        <taxon>Metakinetoplastina</taxon>
        <taxon>Eubodonida</taxon>
        <taxon>Bodonidae</taxon>
        <taxon>Bodo</taxon>
    </lineage>
</organism>
<accession>A0A0S4IXQ7</accession>
<sequence length="145" mass="15611">MLNPVAMFNTLQGIALWQLPTQSTLSEVPSRALIVADFSNNVIRCVSGPGVSSPFRPPYFEATAGTVRGAGSSYDAYIHPVTGALFTSSGPTVVVRYDLDNRTGAFIEPLLSLRDPLPAMRTARAHWLFLVRLVALLEMAATSST</sequence>
<dbReference type="Proteomes" id="UP000051952">
    <property type="component" value="Unassembled WGS sequence"/>
</dbReference>
<dbReference type="AlphaFoldDB" id="A0A0S4IXQ7"/>
<keyword evidence="2" id="KW-1185">Reference proteome</keyword>
<protein>
    <submittedName>
        <fullName evidence="1">Uncharacterized protein</fullName>
    </submittedName>
</protein>
<gene>
    <name evidence="1" type="ORF">BSAL_79225</name>
</gene>
<evidence type="ECO:0000313" key="2">
    <source>
        <dbReference type="Proteomes" id="UP000051952"/>
    </source>
</evidence>
<dbReference type="VEuPathDB" id="TriTrypDB:BSAL_79225"/>
<dbReference type="EMBL" id="CYKH01000808">
    <property type="protein sequence ID" value="CUG42985.1"/>
    <property type="molecule type" value="Genomic_DNA"/>
</dbReference>
<reference evidence="2" key="1">
    <citation type="submission" date="2015-09" db="EMBL/GenBank/DDBJ databases">
        <authorList>
            <consortium name="Pathogen Informatics"/>
        </authorList>
    </citation>
    <scope>NUCLEOTIDE SEQUENCE [LARGE SCALE GENOMIC DNA]</scope>
    <source>
        <strain evidence="2">Lake Konstanz</strain>
    </source>
</reference>
<name>A0A0S4IXQ7_BODSA</name>
<evidence type="ECO:0000313" key="1">
    <source>
        <dbReference type="EMBL" id="CUG42985.1"/>
    </source>
</evidence>